<keyword evidence="2" id="KW-0223">Dioxygenase</keyword>
<accession>A0ABS6MQS8</accession>
<keyword evidence="3" id="KW-1185">Reference proteome</keyword>
<evidence type="ECO:0000256" key="1">
    <source>
        <dbReference type="ARBA" id="ARBA00001954"/>
    </source>
</evidence>
<comment type="caution">
    <text evidence="2">The sequence shown here is derived from an EMBL/GenBank/DDBJ whole genome shotgun (WGS) entry which is preliminary data.</text>
</comment>
<dbReference type="RefSeq" id="WP_217671453.1">
    <property type="nucleotide sequence ID" value="NZ_JAHRID010000016.1"/>
</dbReference>
<reference evidence="2 3" key="1">
    <citation type="submission" date="2021-06" db="EMBL/GenBank/DDBJ databases">
        <title>Rheinheimera indica sp. nov., isolated from deep-sea sediment.</title>
        <authorList>
            <person name="Wang Z."/>
            <person name="Zhang X.-Y."/>
        </authorList>
    </citation>
    <scope>NUCLEOTIDE SEQUENCE [LARGE SCALE GENOMIC DNA]</scope>
    <source>
        <strain evidence="2 3">SM2107</strain>
    </source>
</reference>
<evidence type="ECO:0000313" key="2">
    <source>
        <dbReference type="EMBL" id="MBV2131165.1"/>
    </source>
</evidence>
<dbReference type="PANTHER" id="PTHR20883:SF48">
    <property type="entry name" value="ECTOINE DIOXYGENASE"/>
    <property type="match status" value="1"/>
</dbReference>
<dbReference type="Proteomes" id="UP000704611">
    <property type="component" value="Unassembled WGS sequence"/>
</dbReference>
<dbReference type="Pfam" id="PF05721">
    <property type="entry name" value="PhyH"/>
    <property type="match status" value="1"/>
</dbReference>
<name>A0ABS6MQS8_9GAMM</name>
<sequence>MPFLEDGFEIVQNVISTDEIESITFEIEKYESKGGGIRNAEKKIAPVKILAESTKFISLASHYLSAQASLVRAIIFIKSTENNWLVTWHQDKTVTVSKKLDSPGWGPWSQKDGVLHVQPPVEVLEKMVTFRVHLDESTESNGCLRLIPGSHKEGVMSQPSIDSYSKLHSAISCEAPVGSALIMRPHILHSSSKAKSTRPRRVLHLEYSSYKLPGGVEWA</sequence>
<dbReference type="InterPro" id="IPR008775">
    <property type="entry name" value="Phytyl_CoA_dOase-like"/>
</dbReference>
<dbReference type="EMBL" id="JAHRID010000016">
    <property type="protein sequence ID" value="MBV2131165.1"/>
    <property type="molecule type" value="Genomic_DNA"/>
</dbReference>
<dbReference type="GO" id="GO:0051213">
    <property type="term" value="F:dioxygenase activity"/>
    <property type="evidence" value="ECO:0007669"/>
    <property type="project" value="UniProtKB-KW"/>
</dbReference>
<proteinExistence type="predicted"/>
<dbReference type="PANTHER" id="PTHR20883">
    <property type="entry name" value="PHYTANOYL-COA DIOXYGENASE DOMAIN CONTAINING 1"/>
    <property type="match status" value="1"/>
</dbReference>
<evidence type="ECO:0000313" key="3">
    <source>
        <dbReference type="Proteomes" id="UP000704611"/>
    </source>
</evidence>
<gene>
    <name evidence="2" type="ORF">KQY15_18860</name>
</gene>
<comment type="cofactor">
    <cofactor evidence="1">
        <name>Fe(2+)</name>
        <dbReference type="ChEBI" id="CHEBI:29033"/>
    </cofactor>
</comment>
<organism evidence="2 3">
    <name type="scientific">Arsukibacterium indicum</name>
    <dbReference type="NCBI Taxonomy" id="2848612"/>
    <lineage>
        <taxon>Bacteria</taxon>
        <taxon>Pseudomonadati</taxon>
        <taxon>Pseudomonadota</taxon>
        <taxon>Gammaproteobacteria</taxon>
        <taxon>Chromatiales</taxon>
        <taxon>Chromatiaceae</taxon>
        <taxon>Arsukibacterium</taxon>
    </lineage>
</organism>
<protein>
    <submittedName>
        <fullName evidence="2">Phytanoyl-CoA dioxygenase family protein</fullName>
    </submittedName>
</protein>
<keyword evidence="2" id="KW-0560">Oxidoreductase</keyword>